<dbReference type="PANTHER" id="PTHR31099">
    <property type="entry name" value="OS06G0165300 PROTEIN"/>
    <property type="match status" value="1"/>
</dbReference>
<accession>A0AAU9P656</accession>
<comment type="caution">
    <text evidence="2">The sequence shown here is derived from an EMBL/GenBank/DDBJ whole genome shotgun (WGS) entry which is preliminary data.</text>
</comment>
<dbReference type="InterPro" id="IPR007321">
    <property type="entry name" value="Transposase_28"/>
</dbReference>
<sequence length="212" mass="24507">MASTRISHIGMVKSKLTIRTMGTLVRKYNIDPKFHPRLPEATDAITDASEGFVGVYQVFFESRLRLPAFDILETVLDYYSLHIIQITPNVFRKILCFTLLCVALDASPTINLFRYFYILMSNGDWVFFSLRHGLVELCDDLPTSIKYWKDEFFFVDAFTFSGPMAYDATADRATDPVPELSSDEQLITERLSDNFVRWVDPDKEMLGMQRRN</sequence>
<dbReference type="AlphaFoldDB" id="A0AAU9P656"/>
<organism evidence="2 3">
    <name type="scientific">Lactuca virosa</name>
    <dbReference type="NCBI Taxonomy" id="75947"/>
    <lineage>
        <taxon>Eukaryota</taxon>
        <taxon>Viridiplantae</taxon>
        <taxon>Streptophyta</taxon>
        <taxon>Embryophyta</taxon>
        <taxon>Tracheophyta</taxon>
        <taxon>Spermatophyta</taxon>
        <taxon>Magnoliopsida</taxon>
        <taxon>eudicotyledons</taxon>
        <taxon>Gunneridae</taxon>
        <taxon>Pentapetalae</taxon>
        <taxon>asterids</taxon>
        <taxon>campanulids</taxon>
        <taxon>Asterales</taxon>
        <taxon>Asteraceae</taxon>
        <taxon>Cichorioideae</taxon>
        <taxon>Cichorieae</taxon>
        <taxon>Lactucinae</taxon>
        <taxon>Lactuca</taxon>
    </lineage>
</organism>
<keyword evidence="3" id="KW-1185">Reference proteome</keyword>
<feature type="domain" description="Transposase (putative) gypsy type" evidence="1">
    <location>
        <begin position="56"/>
        <end position="119"/>
    </location>
</feature>
<name>A0AAU9P656_9ASTR</name>
<proteinExistence type="predicted"/>
<evidence type="ECO:0000313" key="2">
    <source>
        <dbReference type="EMBL" id="CAH1445589.1"/>
    </source>
</evidence>
<gene>
    <name evidence="2" type="ORF">LVIROSA_LOCUS31344</name>
</gene>
<protein>
    <recommendedName>
        <fullName evidence="1">Transposase (putative) gypsy type domain-containing protein</fullName>
    </recommendedName>
</protein>
<dbReference type="PANTHER" id="PTHR31099:SF42">
    <property type="entry name" value="AMINOTRANSFERASE-LIKE PLANT MOBILE DOMAIN-CONTAINING PROTEIN"/>
    <property type="match status" value="1"/>
</dbReference>
<evidence type="ECO:0000259" key="1">
    <source>
        <dbReference type="Pfam" id="PF04195"/>
    </source>
</evidence>
<dbReference type="Proteomes" id="UP001157418">
    <property type="component" value="Unassembled WGS sequence"/>
</dbReference>
<reference evidence="2 3" key="1">
    <citation type="submission" date="2022-01" db="EMBL/GenBank/DDBJ databases">
        <authorList>
            <person name="Xiong W."/>
            <person name="Schranz E."/>
        </authorList>
    </citation>
    <scope>NUCLEOTIDE SEQUENCE [LARGE SCALE GENOMIC DNA]</scope>
</reference>
<dbReference type="Pfam" id="PF04195">
    <property type="entry name" value="Transposase_28"/>
    <property type="match status" value="1"/>
</dbReference>
<evidence type="ECO:0000313" key="3">
    <source>
        <dbReference type="Proteomes" id="UP001157418"/>
    </source>
</evidence>
<dbReference type="EMBL" id="CAKMRJ010005523">
    <property type="protein sequence ID" value="CAH1445589.1"/>
    <property type="molecule type" value="Genomic_DNA"/>
</dbReference>